<sequence length="391" mass="41995">MAVPAVHVITPGDHFSPSTGSAVPTVVHGLASATPLGAPRTRVAVARGTYEDRYPSADVLEYDQVRLRRLDRHTDAAAARLGLSRRGARRVLAATLTGQETWPASVVIGHNMPQLVPLVDTARHAPVLYVHNELLRTYSTREAARVLDPAGAIVCVSRYIAERTASRLPVRLRDRVTVVGNGVDATLFRPDERVADETVEVVFVGRMLREKAPDVLIDALVRLNRPDIHVTLVGTVNFAPDAPLSEYERELRRAAAPLGDRVTWLPFKARADVAEILRSADVAVVPSRWPDPCPLTVLEGMASGAAMVAARSGGIPDIVADAGILVSPGDADALAQALDALATDRGLLARQRSAARVHAVAHDWAWARSTLDRELGRLGIDVAPPALAQDE</sequence>
<dbReference type="Pfam" id="PF00534">
    <property type="entry name" value="Glycos_transf_1"/>
    <property type="match status" value="1"/>
</dbReference>
<dbReference type="InterPro" id="IPR050194">
    <property type="entry name" value="Glycosyltransferase_grp1"/>
</dbReference>
<dbReference type="SUPFAM" id="SSF53756">
    <property type="entry name" value="UDP-Glycosyltransferase/glycogen phosphorylase"/>
    <property type="match status" value="1"/>
</dbReference>
<dbReference type="PANTHER" id="PTHR45947">
    <property type="entry name" value="SULFOQUINOVOSYL TRANSFERASE SQD2"/>
    <property type="match status" value="1"/>
</dbReference>
<dbReference type="OrthoDB" id="9810929at2"/>
<dbReference type="AlphaFoldDB" id="A0A4P6F2Q7"/>
<protein>
    <recommendedName>
        <fullName evidence="1">D-inositol 3-phosphate glycosyltransferase</fullName>
    </recommendedName>
</protein>
<keyword evidence="5" id="KW-1185">Reference proteome</keyword>
<evidence type="ECO:0000256" key="1">
    <source>
        <dbReference type="ARBA" id="ARBA00021292"/>
    </source>
</evidence>
<accession>A0A4P6F2Q7</accession>
<reference evidence="4 5" key="1">
    <citation type="submission" date="2019-01" db="EMBL/GenBank/DDBJ databases">
        <title>Genome sequencing of strain FW10M-9.</title>
        <authorList>
            <person name="Heo J."/>
            <person name="Kim S.-J."/>
            <person name="Kim J.-S."/>
            <person name="Hong S.-B."/>
            <person name="Kwon S.-W."/>
        </authorList>
    </citation>
    <scope>NUCLEOTIDE SEQUENCE [LARGE SCALE GENOMIC DNA]</scope>
    <source>
        <strain evidence="4 5">FW10M-9</strain>
    </source>
</reference>
<name>A0A4P6F2Q7_9MICO</name>
<gene>
    <name evidence="4" type="ORF">ET471_02275</name>
</gene>
<evidence type="ECO:0000313" key="5">
    <source>
        <dbReference type="Proteomes" id="UP000292118"/>
    </source>
</evidence>
<dbReference type="Proteomes" id="UP000292118">
    <property type="component" value="Chromosome"/>
</dbReference>
<evidence type="ECO:0000313" key="4">
    <source>
        <dbReference type="EMBL" id="QAY69013.1"/>
    </source>
</evidence>
<feature type="domain" description="Glycosyl transferase family 1" evidence="3">
    <location>
        <begin position="189"/>
        <end position="356"/>
    </location>
</feature>
<evidence type="ECO:0000259" key="3">
    <source>
        <dbReference type="Pfam" id="PF00534"/>
    </source>
</evidence>
<dbReference type="CDD" id="cd03801">
    <property type="entry name" value="GT4_PimA-like"/>
    <property type="match status" value="1"/>
</dbReference>
<dbReference type="Gene3D" id="3.40.50.2000">
    <property type="entry name" value="Glycogen Phosphorylase B"/>
    <property type="match status" value="2"/>
</dbReference>
<keyword evidence="2 4" id="KW-0808">Transferase</keyword>
<evidence type="ECO:0000256" key="2">
    <source>
        <dbReference type="ARBA" id="ARBA00022679"/>
    </source>
</evidence>
<dbReference type="PANTHER" id="PTHR45947:SF3">
    <property type="entry name" value="SULFOQUINOVOSYL TRANSFERASE SQD2"/>
    <property type="match status" value="1"/>
</dbReference>
<dbReference type="GO" id="GO:0016757">
    <property type="term" value="F:glycosyltransferase activity"/>
    <property type="evidence" value="ECO:0007669"/>
    <property type="project" value="InterPro"/>
</dbReference>
<dbReference type="InterPro" id="IPR001296">
    <property type="entry name" value="Glyco_trans_1"/>
</dbReference>
<dbReference type="EMBL" id="CP035493">
    <property type="protein sequence ID" value="QAY69013.1"/>
    <property type="molecule type" value="Genomic_DNA"/>
</dbReference>
<organism evidence="4 5">
    <name type="scientific">Xylanimonas protaetiae</name>
    <dbReference type="NCBI Taxonomy" id="2509457"/>
    <lineage>
        <taxon>Bacteria</taxon>
        <taxon>Bacillati</taxon>
        <taxon>Actinomycetota</taxon>
        <taxon>Actinomycetes</taxon>
        <taxon>Micrococcales</taxon>
        <taxon>Promicromonosporaceae</taxon>
        <taxon>Xylanimonas</taxon>
    </lineage>
</organism>
<dbReference type="KEGG" id="xya:ET471_02275"/>
<dbReference type="RefSeq" id="WP_129186414.1">
    <property type="nucleotide sequence ID" value="NZ_CP035493.1"/>
</dbReference>
<proteinExistence type="predicted"/>